<dbReference type="GO" id="GO:0003677">
    <property type="term" value="F:DNA binding"/>
    <property type="evidence" value="ECO:0007669"/>
    <property type="project" value="InterPro"/>
</dbReference>
<dbReference type="PANTHER" id="PTHR30437">
    <property type="entry name" value="TRANSCRIPTION ELONGATION FACTOR GREA"/>
    <property type="match status" value="1"/>
</dbReference>
<dbReference type="InterPro" id="IPR036953">
    <property type="entry name" value="GreA/GreB_C_sf"/>
</dbReference>
<dbReference type="EMBL" id="JFKB01000006">
    <property type="protein sequence ID" value="OSQ48151.1"/>
    <property type="molecule type" value="Genomic_DNA"/>
</dbReference>
<proteinExistence type="predicted"/>
<reference evidence="2 3" key="1">
    <citation type="submission" date="2014-03" db="EMBL/GenBank/DDBJ databases">
        <title>The draft genome sequence of Thalassospira alkalitolerans JCM 18968.</title>
        <authorList>
            <person name="Lai Q."/>
            <person name="Shao Z."/>
        </authorList>
    </citation>
    <scope>NUCLEOTIDE SEQUENCE [LARGE SCALE GENOMIC DNA]</scope>
    <source>
        <strain evidence="2 3">JCM 18968</strain>
    </source>
</reference>
<name>A0A1Y2LDR0_9PROT</name>
<dbReference type="Gene3D" id="3.10.50.30">
    <property type="entry name" value="Transcription elongation factor, GreA/GreB, C-terminal domain"/>
    <property type="match status" value="1"/>
</dbReference>
<dbReference type="GO" id="GO:0006354">
    <property type="term" value="P:DNA-templated transcription elongation"/>
    <property type="evidence" value="ECO:0007669"/>
    <property type="project" value="TreeGrafter"/>
</dbReference>
<feature type="domain" description="Transcription elongation factor GreA/GreB C-terminal" evidence="1">
    <location>
        <begin position="62"/>
        <end position="136"/>
    </location>
</feature>
<dbReference type="SUPFAM" id="SSF54534">
    <property type="entry name" value="FKBP-like"/>
    <property type="match status" value="1"/>
</dbReference>
<dbReference type="InterPro" id="IPR023459">
    <property type="entry name" value="Tscrpt_elong_fac_GreA/B_fam"/>
</dbReference>
<dbReference type="Pfam" id="PF01272">
    <property type="entry name" value="GreA_GreB"/>
    <property type="match status" value="1"/>
</dbReference>
<dbReference type="GO" id="GO:0032784">
    <property type="term" value="P:regulation of DNA-templated transcription elongation"/>
    <property type="evidence" value="ECO:0007669"/>
    <property type="project" value="InterPro"/>
</dbReference>
<dbReference type="STRING" id="1293890.TALK_10360"/>
<evidence type="ECO:0000313" key="2">
    <source>
        <dbReference type="EMBL" id="OSQ48151.1"/>
    </source>
</evidence>
<dbReference type="PANTHER" id="PTHR30437:SF5">
    <property type="entry name" value="REGULATOR OF NUCLEOSIDE DIPHOSPHATE KINASE"/>
    <property type="match status" value="1"/>
</dbReference>
<dbReference type="Proteomes" id="UP000193396">
    <property type="component" value="Unassembled WGS sequence"/>
</dbReference>
<keyword evidence="3" id="KW-1185">Reference proteome</keyword>
<protein>
    <recommendedName>
        <fullName evidence="1">Transcription elongation factor GreA/GreB C-terminal domain-containing protein</fullName>
    </recommendedName>
</protein>
<comment type="caution">
    <text evidence="2">The sequence shown here is derived from an EMBL/GenBank/DDBJ whole genome shotgun (WGS) entry which is preliminary data.</text>
</comment>
<organism evidence="2 3">
    <name type="scientific">Thalassospira alkalitolerans</name>
    <dbReference type="NCBI Taxonomy" id="1293890"/>
    <lineage>
        <taxon>Bacteria</taxon>
        <taxon>Pseudomonadati</taxon>
        <taxon>Pseudomonadota</taxon>
        <taxon>Alphaproteobacteria</taxon>
        <taxon>Rhodospirillales</taxon>
        <taxon>Thalassospiraceae</taxon>
        <taxon>Thalassospira</taxon>
    </lineage>
</organism>
<dbReference type="NCBIfam" id="NF004396">
    <property type="entry name" value="PRK05753.1"/>
    <property type="match status" value="1"/>
</dbReference>
<evidence type="ECO:0000259" key="1">
    <source>
        <dbReference type="Pfam" id="PF01272"/>
    </source>
</evidence>
<evidence type="ECO:0000313" key="3">
    <source>
        <dbReference type="Proteomes" id="UP000193396"/>
    </source>
</evidence>
<dbReference type="AlphaFoldDB" id="A0A1Y2LDR0"/>
<gene>
    <name evidence="2" type="ORF">TALK_10360</name>
</gene>
<sequence length="139" mass="15324">MQTSTTTFHETQSHDPAVFIDRAIAEQLENLARANLVRNPIVANRLLDEIDRALIVCRSELPPDTITIGSEVTFRDNATGNMQTVALVMPAEADISARRISIMTPVGAALIGIAKGETIWWQTPDHEVRELTIHDVVTP</sequence>
<dbReference type="GO" id="GO:0070063">
    <property type="term" value="F:RNA polymerase binding"/>
    <property type="evidence" value="ECO:0007669"/>
    <property type="project" value="InterPro"/>
</dbReference>
<accession>A0A1Y2LDR0</accession>
<dbReference type="InterPro" id="IPR001437">
    <property type="entry name" value="Tscrpt_elong_fac_GreA/B_C"/>
</dbReference>
<dbReference type="OrthoDB" id="192847at2"/>